<dbReference type="SUPFAM" id="SSF52540">
    <property type="entry name" value="P-loop containing nucleoside triphosphate hydrolases"/>
    <property type="match status" value="1"/>
</dbReference>
<dbReference type="PANTHER" id="PTHR42798:SF2">
    <property type="entry name" value="ABC TRANSPORTER ATP-BINDING PROTEIN MG467-RELATED"/>
    <property type="match status" value="1"/>
</dbReference>
<evidence type="ECO:0000256" key="1">
    <source>
        <dbReference type="ARBA" id="ARBA00005417"/>
    </source>
</evidence>
<organism evidence="6 7">
    <name type="scientific">candidate division WWE3 bacterium RIFCSPLOWO2_02_FULL_53_10</name>
    <dbReference type="NCBI Taxonomy" id="1802629"/>
    <lineage>
        <taxon>Bacteria</taxon>
        <taxon>Katanobacteria</taxon>
    </lineage>
</organism>
<dbReference type="PROSITE" id="PS50893">
    <property type="entry name" value="ABC_TRANSPORTER_2"/>
    <property type="match status" value="1"/>
</dbReference>
<accession>A0A1F4WFF5</accession>
<protein>
    <submittedName>
        <fullName evidence="6">Macrolide ABC transporter ATP-binding protein</fullName>
    </submittedName>
</protein>
<dbReference type="InterPro" id="IPR027417">
    <property type="entry name" value="P-loop_NTPase"/>
</dbReference>
<name>A0A1F4WFF5_UNCKA</name>
<keyword evidence="3" id="KW-0547">Nucleotide-binding</keyword>
<evidence type="ECO:0000256" key="2">
    <source>
        <dbReference type="ARBA" id="ARBA00022448"/>
    </source>
</evidence>
<dbReference type="EMBL" id="MEVM01000091">
    <property type="protein sequence ID" value="OGC68142.1"/>
    <property type="molecule type" value="Genomic_DNA"/>
</dbReference>
<evidence type="ECO:0000313" key="6">
    <source>
        <dbReference type="EMBL" id="OGC68142.1"/>
    </source>
</evidence>
<dbReference type="GO" id="GO:0016887">
    <property type="term" value="F:ATP hydrolysis activity"/>
    <property type="evidence" value="ECO:0007669"/>
    <property type="project" value="InterPro"/>
</dbReference>
<dbReference type="Proteomes" id="UP000176492">
    <property type="component" value="Unassembled WGS sequence"/>
</dbReference>
<dbReference type="Gene3D" id="3.40.50.300">
    <property type="entry name" value="P-loop containing nucleotide triphosphate hydrolases"/>
    <property type="match status" value="1"/>
</dbReference>
<keyword evidence="2" id="KW-0813">Transport</keyword>
<evidence type="ECO:0000256" key="3">
    <source>
        <dbReference type="ARBA" id="ARBA00022741"/>
    </source>
</evidence>
<dbReference type="AlphaFoldDB" id="A0A1F4WFF5"/>
<dbReference type="GO" id="GO:0022857">
    <property type="term" value="F:transmembrane transporter activity"/>
    <property type="evidence" value="ECO:0007669"/>
    <property type="project" value="UniProtKB-ARBA"/>
</dbReference>
<dbReference type="GO" id="GO:0005524">
    <property type="term" value="F:ATP binding"/>
    <property type="evidence" value="ECO:0007669"/>
    <property type="project" value="UniProtKB-KW"/>
</dbReference>
<dbReference type="InterPro" id="IPR003439">
    <property type="entry name" value="ABC_transporter-like_ATP-bd"/>
</dbReference>
<gene>
    <name evidence="6" type="ORF">A3J33_04465</name>
</gene>
<feature type="domain" description="ABC transporter" evidence="5">
    <location>
        <begin position="5"/>
        <end position="225"/>
    </location>
</feature>
<evidence type="ECO:0000313" key="7">
    <source>
        <dbReference type="Proteomes" id="UP000176492"/>
    </source>
</evidence>
<dbReference type="SMART" id="SM00382">
    <property type="entry name" value="AAA"/>
    <property type="match status" value="1"/>
</dbReference>
<dbReference type="Pfam" id="PF00005">
    <property type="entry name" value="ABC_tran"/>
    <property type="match status" value="1"/>
</dbReference>
<dbReference type="FunFam" id="3.40.50.300:FF:000032">
    <property type="entry name" value="Export ABC transporter ATP-binding protein"/>
    <property type="match status" value="1"/>
</dbReference>
<proteinExistence type="inferred from homology"/>
<keyword evidence="4 6" id="KW-0067">ATP-binding</keyword>
<dbReference type="InterPro" id="IPR017911">
    <property type="entry name" value="MacB-like_ATP-bd"/>
</dbReference>
<dbReference type="CDD" id="cd03255">
    <property type="entry name" value="ABC_MJ0796_LolCDE_FtsE"/>
    <property type="match status" value="1"/>
</dbReference>
<sequence length="225" mass="24878">MEKILNLEKVTKIYGTGETQVTALDGVSLEVASGEVVSVVGHSGSGKTTLLNMMGALDRPTSGRIFLEEEEISRIPEHQLYRVRREKIGFIFQSFHLIPTLNALENVLAPTLPLGERRFEERARELLESVGLGARLPHRPSQLSGGEMQRVAIARALIHEPKLILADEPTGNLDSKTGEEIINLLLRLNKEKGVTLVIVTHEPEIAKKADRTVSIRDGRIEPARV</sequence>
<dbReference type="InterPro" id="IPR003593">
    <property type="entry name" value="AAA+_ATPase"/>
</dbReference>
<comment type="caution">
    <text evidence="6">The sequence shown here is derived from an EMBL/GenBank/DDBJ whole genome shotgun (WGS) entry which is preliminary data.</text>
</comment>
<dbReference type="InterPro" id="IPR017871">
    <property type="entry name" value="ABC_transporter-like_CS"/>
</dbReference>
<dbReference type="PROSITE" id="PS00211">
    <property type="entry name" value="ABC_TRANSPORTER_1"/>
    <property type="match status" value="1"/>
</dbReference>
<reference evidence="6 7" key="1">
    <citation type="journal article" date="2016" name="Nat. Commun.">
        <title>Thousands of microbial genomes shed light on interconnected biogeochemical processes in an aquifer system.</title>
        <authorList>
            <person name="Anantharaman K."/>
            <person name="Brown C.T."/>
            <person name="Hug L.A."/>
            <person name="Sharon I."/>
            <person name="Castelle C.J."/>
            <person name="Probst A.J."/>
            <person name="Thomas B.C."/>
            <person name="Singh A."/>
            <person name="Wilkins M.J."/>
            <person name="Karaoz U."/>
            <person name="Brodie E.L."/>
            <person name="Williams K.H."/>
            <person name="Hubbard S.S."/>
            <person name="Banfield J.F."/>
        </authorList>
    </citation>
    <scope>NUCLEOTIDE SEQUENCE [LARGE SCALE GENOMIC DNA]</scope>
</reference>
<evidence type="ECO:0000259" key="5">
    <source>
        <dbReference type="PROSITE" id="PS50893"/>
    </source>
</evidence>
<dbReference type="GO" id="GO:0098796">
    <property type="term" value="C:membrane protein complex"/>
    <property type="evidence" value="ECO:0007669"/>
    <property type="project" value="UniProtKB-ARBA"/>
</dbReference>
<comment type="similarity">
    <text evidence="1">Belongs to the ABC transporter superfamily.</text>
</comment>
<evidence type="ECO:0000256" key="4">
    <source>
        <dbReference type="ARBA" id="ARBA00022840"/>
    </source>
</evidence>
<dbReference type="PANTHER" id="PTHR42798">
    <property type="entry name" value="LIPOPROTEIN-RELEASING SYSTEM ATP-BINDING PROTEIN LOLD"/>
    <property type="match status" value="1"/>
</dbReference>